<gene>
    <name evidence="1" type="ORF">Lmor_0436</name>
    <name evidence="2" type="ORF">NCTC12239_00553</name>
</gene>
<keyword evidence="3" id="KW-1185">Reference proteome</keyword>
<reference evidence="1 3" key="1">
    <citation type="submission" date="2015-11" db="EMBL/GenBank/DDBJ databases">
        <title>Genomic analysis of 38 Legionella species identifies large and diverse effector repertoires.</title>
        <authorList>
            <person name="Burstein D."/>
            <person name="Amaro F."/>
            <person name="Zusman T."/>
            <person name="Lifshitz Z."/>
            <person name="Cohen O."/>
            <person name="Gilbert J.A."/>
            <person name="Pupko T."/>
            <person name="Shuman H.A."/>
            <person name="Segal G."/>
        </authorList>
    </citation>
    <scope>NUCLEOTIDE SEQUENCE [LARGE SCALE GENOMIC DNA]</scope>
    <source>
        <strain evidence="1 3">ATCC 43877</strain>
    </source>
</reference>
<dbReference type="Proteomes" id="UP000054985">
    <property type="component" value="Unassembled WGS sequence"/>
</dbReference>
<dbReference type="AlphaFoldDB" id="A0A378JT56"/>
<accession>A0A378JT56</accession>
<dbReference type="EMBL" id="UGOG01000001">
    <property type="protein sequence ID" value="STX61636.1"/>
    <property type="molecule type" value="Genomic_DNA"/>
</dbReference>
<evidence type="ECO:0000313" key="2">
    <source>
        <dbReference type="EMBL" id="STX61636.1"/>
    </source>
</evidence>
<dbReference type="RefSeq" id="WP_028383211.1">
    <property type="nucleotide sequence ID" value="NZ_CAAAJG010000007.1"/>
</dbReference>
<evidence type="ECO:0000313" key="4">
    <source>
        <dbReference type="Proteomes" id="UP000254040"/>
    </source>
</evidence>
<protein>
    <submittedName>
        <fullName evidence="2">Uncharacterized protein</fullName>
    </submittedName>
</protein>
<dbReference type="Proteomes" id="UP000254040">
    <property type="component" value="Unassembled WGS sequence"/>
</dbReference>
<reference evidence="2 4" key="2">
    <citation type="submission" date="2018-06" db="EMBL/GenBank/DDBJ databases">
        <authorList>
            <consortium name="Pathogen Informatics"/>
            <person name="Doyle S."/>
        </authorList>
    </citation>
    <scope>NUCLEOTIDE SEQUENCE [LARGE SCALE GENOMIC DNA]</scope>
    <source>
        <strain evidence="2 4">NCTC12239</strain>
    </source>
</reference>
<sequence>MPNSISLEKVTPTKTFIIDSMPCEEKAAHIRNEAIQAIKQNNDMEMGYRYLQSRSGRISTSREAKLAGAYAIIMFVKFCSDPEFVSMFAMLFYIANIFPNISNSSRYEETETASADLLKKKFGEQEFKKIQDMPYNSNGLARLSIFFESKNITADEKKTKKIEVIQDSFLSFTIACFMPELTILMFGMQLLTILKKKLDSHLNLESVDNLSQTPRSPVCLRDHQEGQAAFWP</sequence>
<name>A0A378JT56_9GAMM</name>
<proteinExistence type="predicted"/>
<dbReference type="EMBL" id="LNYN01000012">
    <property type="protein sequence ID" value="KTD37573.1"/>
    <property type="molecule type" value="Genomic_DNA"/>
</dbReference>
<evidence type="ECO:0000313" key="1">
    <source>
        <dbReference type="EMBL" id="KTD37573.1"/>
    </source>
</evidence>
<evidence type="ECO:0000313" key="3">
    <source>
        <dbReference type="Proteomes" id="UP000054985"/>
    </source>
</evidence>
<organism evidence="2 4">
    <name type="scientific">Legionella moravica</name>
    <dbReference type="NCBI Taxonomy" id="39962"/>
    <lineage>
        <taxon>Bacteria</taxon>
        <taxon>Pseudomonadati</taxon>
        <taxon>Pseudomonadota</taxon>
        <taxon>Gammaproteobacteria</taxon>
        <taxon>Legionellales</taxon>
        <taxon>Legionellaceae</taxon>
        <taxon>Legionella</taxon>
    </lineage>
</organism>